<keyword evidence="3 6" id="KW-0812">Transmembrane</keyword>
<protein>
    <submittedName>
        <fullName evidence="8">Uncharacterized protein</fullName>
    </submittedName>
</protein>
<comment type="subcellular location">
    <subcellularLocation>
        <location evidence="1">Membrane</location>
        <topology evidence="1">Multi-pass membrane protein</topology>
    </subcellularLocation>
</comment>
<feature type="transmembrane region" description="Helical" evidence="6">
    <location>
        <begin position="84"/>
        <end position="105"/>
    </location>
</feature>
<comment type="caution">
    <text evidence="8">The sequence shown here is derived from an EMBL/GenBank/DDBJ whole genome shotgun (WGS) entry which is preliminary data.</text>
</comment>
<dbReference type="PIRSF" id="PIRSF005859">
    <property type="entry name" value="PBR"/>
    <property type="match status" value="1"/>
</dbReference>
<dbReference type="GO" id="GO:0033013">
    <property type="term" value="P:tetrapyrrole metabolic process"/>
    <property type="evidence" value="ECO:0007669"/>
    <property type="project" value="UniProtKB-ARBA"/>
</dbReference>
<keyword evidence="9" id="KW-1185">Reference proteome</keyword>
<evidence type="ECO:0000256" key="2">
    <source>
        <dbReference type="ARBA" id="ARBA00007524"/>
    </source>
</evidence>
<reference evidence="8 9" key="1">
    <citation type="submission" date="2015-09" db="EMBL/GenBank/DDBJ databases">
        <title>Draft genome of the scarab beetle Oryctes borbonicus.</title>
        <authorList>
            <person name="Meyer J.M."/>
            <person name="Markov G.V."/>
            <person name="Baskaran P."/>
            <person name="Herrmann M."/>
            <person name="Sommer R.J."/>
            <person name="Roedelsperger C."/>
        </authorList>
    </citation>
    <scope>NUCLEOTIDE SEQUENCE [LARGE SCALE GENOMIC DNA]</scope>
    <source>
        <strain evidence="8">OB123</strain>
        <tissue evidence="8">Whole animal</tissue>
    </source>
</reference>
<feature type="transmembrane region" description="Helical" evidence="6">
    <location>
        <begin position="111"/>
        <end position="131"/>
    </location>
</feature>
<dbReference type="Gene3D" id="1.20.1260.100">
    <property type="entry name" value="TspO/MBR protein"/>
    <property type="match status" value="1"/>
</dbReference>
<evidence type="ECO:0000313" key="9">
    <source>
        <dbReference type="Proteomes" id="UP000051574"/>
    </source>
</evidence>
<comment type="similarity">
    <text evidence="2">Belongs to the TspO/BZRP family.</text>
</comment>
<dbReference type="AlphaFoldDB" id="A0A0T6AXG3"/>
<evidence type="ECO:0000313" key="8">
    <source>
        <dbReference type="EMBL" id="KRT79768.1"/>
    </source>
</evidence>
<dbReference type="CDD" id="cd15904">
    <property type="entry name" value="TSPO_MBR"/>
    <property type="match status" value="1"/>
</dbReference>
<feature type="transmembrane region" description="Helical" evidence="6">
    <location>
        <begin position="50"/>
        <end position="72"/>
    </location>
</feature>
<feature type="signal peptide" evidence="7">
    <location>
        <begin position="1"/>
        <end position="26"/>
    </location>
</feature>
<evidence type="ECO:0000256" key="6">
    <source>
        <dbReference type="SAM" id="Phobius"/>
    </source>
</evidence>
<feature type="non-terminal residue" evidence="8">
    <location>
        <position position="136"/>
    </location>
</feature>
<feature type="chain" id="PRO_5006668198" evidence="7">
    <location>
        <begin position="27"/>
        <end position="136"/>
    </location>
</feature>
<organism evidence="8 9">
    <name type="scientific">Oryctes borbonicus</name>
    <dbReference type="NCBI Taxonomy" id="1629725"/>
    <lineage>
        <taxon>Eukaryota</taxon>
        <taxon>Metazoa</taxon>
        <taxon>Ecdysozoa</taxon>
        <taxon>Arthropoda</taxon>
        <taxon>Hexapoda</taxon>
        <taxon>Insecta</taxon>
        <taxon>Pterygota</taxon>
        <taxon>Neoptera</taxon>
        <taxon>Endopterygota</taxon>
        <taxon>Coleoptera</taxon>
        <taxon>Polyphaga</taxon>
        <taxon>Scarabaeiformia</taxon>
        <taxon>Scarabaeidae</taxon>
        <taxon>Dynastinae</taxon>
        <taxon>Oryctes</taxon>
    </lineage>
</organism>
<dbReference type="Proteomes" id="UP000051574">
    <property type="component" value="Unassembled WGS sequence"/>
</dbReference>
<evidence type="ECO:0000256" key="4">
    <source>
        <dbReference type="ARBA" id="ARBA00022989"/>
    </source>
</evidence>
<evidence type="ECO:0000256" key="5">
    <source>
        <dbReference type="ARBA" id="ARBA00023136"/>
    </source>
</evidence>
<evidence type="ECO:0000256" key="7">
    <source>
        <dbReference type="SAM" id="SignalP"/>
    </source>
</evidence>
<keyword evidence="7" id="KW-0732">Signal</keyword>
<dbReference type="PANTHER" id="PTHR10057">
    <property type="entry name" value="PERIPHERAL-TYPE BENZODIAZEPINE RECEPTOR"/>
    <property type="match status" value="1"/>
</dbReference>
<dbReference type="InterPro" id="IPR004307">
    <property type="entry name" value="TspO_MBR"/>
</dbReference>
<name>A0A0T6AXG3_9SCAR</name>
<keyword evidence="5 6" id="KW-0472">Membrane</keyword>
<evidence type="ECO:0000256" key="3">
    <source>
        <dbReference type="ARBA" id="ARBA00022692"/>
    </source>
</evidence>
<dbReference type="GO" id="GO:0005741">
    <property type="term" value="C:mitochondrial outer membrane"/>
    <property type="evidence" value="ECO:0007669"/>
    <property type="project" value="TreeGrafter"/>
</dbReference>
<dbReference type="InterPro" id="IPR038330">
    <property type="entry name" value="TspO/MBR-related_sf"/>
</dbReference>
<dbReference type="OrthoDB" id="8841220at2759"/>
<proteinExistence type="inferred from homology"/>
<dbReference type="EMBL" id="LJIG01022589">
    <property type="protein sequence ID" value="KRT79768.1"/>
    <property type="molecule type" value="Genomic_DNA"/>
</dbReference>
<keyword evidence="4 6" id="KW-1133">Transmembrane helix</keyword>
<evidence type="ECO:0000256" key="1">
    <source>
        <dbReference type="ARBA" id="ARBA00004141"/>
    </source>
</evidence>
<gene>
    <name evidence="8" type="ORF">AMK59_6669</name>
</gene>
<dbReference type="PANTHER" id="PTHR10057:SF0">
    <property type="entry name" value="TRANSLOCATOR PROTEIN"/>
    <property type="match status" value="1"/>
</dbReference>
<dbReference type="FunFam" id="1.20.1260.100:FF:000001">
    <property type="entry name" value="translocator protein 2"/>
    <property type="match status" value="1"/>
</dbReference>
<dbReference type="Pfam" id="PF03073">
    <property type="entry name" value="TspO_MBR"/>
    <property type="match status" value="1"/>
</dbReference>
<sequence length="136" mass="15003">MPSEICKFHMRILGAALLPPVGGCLGACVVRKHVSPWYTGLKKPSWTPPDYAFGPIRGIIHTGIGFASYLVYRDGDGFSGPAKLPLIMYGAHLALNLSWAPLFFYLKNLDFGFWGIKLVTVTGIMTAHAFYRVNKN</sequence>
<accession>A0A0T6AXG3</accession>